<dbReference type="Proteomes" id="UP001239085">
    <property type="component" value="Unassembled WGS sequence"/>
</dbReference>
<accession>A0ABU0P5N3</accession>
<dbReference type="EMBL" id="JAUSXK010000001">
    <property type="protein sequence ID" value="MDQ0642625.1"/>
    <property type="molecule type" value="Genomic_DNA"/>
</dbReference>
<sequence length="356" mass="36696">MTVWIRIDGDAATVSDVAEPRRGATFATAIVEAHGALLTWDVTAGMRFPDAEIHSPIEAEGWLADVYGDGVAEAVRAGKQAELALPADAELVDAARALALLTWAHAWWPAGVYTPAVDPAIIAAEIAVAAHALEHVLDDPDAVERALTGAIDAPSALASAPASLRVEAGALADAIADLADDHGVELQPATLDARPEDWALAASGPNMPSHEGTEVGHGSSPVRWADVPAQTVAADSDAQWSLRSVGGAAHLHLTVAAASGASRDSTLRARFGPEDLDIDVPLALTGAAFTGSAEVAASVALLPLDDRTLWVRDPLVAAVPGPAESETDRDLVREFAVARLDDPSASLAERIAGARV</sequence>
<gene>
    <name evidence="1" type="ORF">QFZ46_000785</name>
</gene>
<comment type="caution">
    <text evidence="1">The sequence shown here is derived from an EMBL/GenBank/DDBJ whole genome shotgun (WGS) entry which is preliminary data.</text>
</comment>
<evidence type="ECO:0000313" key="1">
    <source>
        <dbReference type="EMBL" id="MDQ0642625.1"/>
    </source>
</evidence>
<organism evidence="1 2">
    <name type="scientific">Microbacterium murale</name>
    <dbReference type="NCBI Taxonomy" id="1081040"/>
    <lineage>
        <taxon>Bacteria</taxon>
        <taxon>Bacillati</taxon>
        <taxon>Actinomycetota</taxon>
        <taxon>Actinomycetes</taxon>
        <taxon>Micrococcales</taxon>
        <taxon>Microbacteriaceae</taxon>
        <taxon>Microbacterium</taxon>
    </lineage>
</organism>
<keyword evidence="2" id="KW-1185">Reference proteome</keyword>
<dbReference type="RefSeq" id="WP_307358511.1">
    <property type="nucleotide sequence ID" value="NZ_JAUSXK010000001.1"/>
</dbReference>
<reference evidence="1 2" key="1">
    <citation type="submission" date="2023-07" db="EMBL/GenBank/DDBJ databases">
        <title>Comparative genomics of wheat-associated soil bacteria to identify genetic determinants of phenazine resistance.</title>
        <authorList>
            <person name="Mouncey N."/>
        </authorList>
    </citation>
    <scope>NUCLEOTIDE SEQUENCE [LARGE SCALE GENOMIC DNA]</scope>
    <source>
        <strain evidence="1 2">W2I7</strain>
    </source>
</reference>
<proteinExistence type="predicted"/>
<protein>
    <submittedName>
        <fullName evidence="1">Uncharacterized protein</fullName>
    </submittedName>
</protein>
<evidence type="ECO:0000313" key="2">
    <source>
        <dbReference type="Proteomes" id="UP001239085"/>
    </source>
</evidence>
<name>A0ABU0P5N3_9MICO</name>